<dbReference type="CDD" id="cd18820">
    <property type="entry name" value="GH43_LbAraf43-like"/>
    <property type="match status" value="1"/>
</dbReference>
<dbReference type="InterPro" id="IPR016828">
    <property type="entry name" value="Alpha-L-arabinofuranosidase"/>
</dbReference>
<accession>A0A517SFM0</accession>
<dbReference type="PANTHER" id="PTHR43817">
    <property type="entry name" value="GLYCOSYL HYDROLASE"/>
    <property type="match status" value="1"/>
</dbReference>
<evidence type="ECO:0000256" key="4">
    <source>
        <dbReference type="ARBA" id="ARBA00023295"/>
    </source>
</evidence>
<evidence type="ECO:0000256" key="7">
    <source>
        <dbReference type="RuleBase" id="RU361187"/>
    </source>
</evidence>
<dbReference type="GO" id="GO:0005975">
    <property type="term" value="P:carbohydrate metabolic process"/>
    <property type="evidence" value="ECO:0007669"/>
    <property type="project" value="InterPro"/>
</dbReference>
<keyword evidence="4 7" id="KW-0326">Glycosidase</keyword>
<dbReference type="SUPFAM" id="SSF75005">
    <property type="entry name" value="Arabinanase/levansucrase/invertase"/>
    <property type="match status" value="1"/>
</dbReference>
<reference evidence="8 9" key="1">
    <citation type="submission" date="2019-02" db="EMBL/GenBank/DDBJ databases">
        <title>Deep-cultivation of Planctomycetes and their phenomic and genomic characterization uncovers novel biology.</title>
        <authorList>
            <person name="Wiegand S."/>
            <person name="Jogler M."/>
            <person name="Boedeker C."/>
            <person name="Pinto D."/>
            <person name="Vollmers J."/>
            <person name="Rivas-Marin E."/>
            <person name="Kohn T."/>
            <person name="Peeters S.H."/>
            <person name="Heuer A."/>
            <person name="Rast P."/>
            <person name="Oberbeckmann S."/>
            <person name="Bunk B."/>
            <person name="Jeske O."/>
            <person name="Meyerdierks A."/>
            <person name="Storesund J.E."/>
            <person name="Kallscheuer N."/>
            <person name="Luecker S."/>
            <person name="Lage O.M."/>
            <person name="Pohl T."/>
            <person name="Merkel B.J."/>
            <person name="Hornburger P."/>
            <person name="Mueller R.-W."/>
            <person name="Bruemmer F."/>
            <person name="Labrenz M."/>
            <person name="Spormann A.M."/>
            <person name="Op den Camp H."/>
            <person name="Overmann J."/>
            <person name="Amann R."/>
            <person name="Jetten M.S.M."/>
            <person name="Mascher T."/>
            <person name="Medema M.H."/>
            <person name="Devos D.P."/>
            <person name="Kaster A.-K."/>
            <person name="Ovreas L."/>
            <person name="Rohde M."/>
            <person name="Galperin M.Y."/>
            <person name="Jogler C."/>
        </authorList>
    </citation>
    <scope>NUCLEOTIDE SEQUENCE [LARGE SCALE GENOMIC DNA]</scope>
    <source>
        <strain evidence="8 9">Pan44</strain>
    </source>
</reference>
<evidence type="ECO:0000256" key="5">
    <source>
        <dbReference type="PIRSR" id="PIRSR606710-1"/>
    </source>
</evidence>
<dbReference type="Pfam" id="PF04616">
    <property type="entry name" value="Glyco_hydro_43"/>
    <property type="match status" value="1"/>
</dbReference>
<dbReference type="OrthoDB" id="9783154at2"/>
<evidence type="ECO:0000256" key="3">
    <source>
        <dbReference type="ARBA" id="ARBA00022801"/>
    </source>
</evidence>
<keyword evidence="9" id="KW-1185">Reference proteome</keyword>
<keyword evidence="3 7" id="KW-0378">Hydrolase</keyword>
<evidence type="ECO:0000313" key="9">
    <source>
        <dbReference type="Proteomes" id="UP000315700"/>
    </source>
</evidence>
<dbReference type="Proteomes" id="UP000315700">
    <property type="component" value="Chromosome"/>
</dbReference>
<evidence type="ECO:0000256" key="2">
    <source>
        <dbReference type="ARBA" id="ARBA00022729"/>
    </source>
</evidence>
<protein>
    <submittedName>
        <fullName evidence="8">Extracellular exo-alpha-(1-&gt;5)-L-arabinofuranosidase</fullName>
        <ecNumber evidence="8">3.2.1.55</ecNumber>
    </submittedName>
</protein>
<gene>
    <name evidence="8" type="ORF">Pan44_29590</name>
</gene>
<dbReference type="GO" id="GO:0046556">
    <property type="term" value="F:alpha-L-arabinofuranosidase activity"/>
    <property type="evidence" value="ECO:0007669"/>
    <property type="project" value="UniProtKB-EC"/>
</dbReference>
<dbReference type="RefSeq" id="WP_145030734.1">
    <property type="nucleotide sequence ID" value="NZ_CP036271.1"/>
</dbReference>
<comment type="similarity">
    <text evidence="1 7">Belongs to the glycosyl hydrolase 43 family.</text>
</comment>
<dbReference type="InterPro" id="IPR023296">
    <property type="entry name" value="Glyco_hydro_beta-prop_sf"/>
</dbReference>
<dbReference type="KEGG" id="ccos:Pan44_29590"/>
<evidence type="ECO:0000313" key="8">
    <source>
        <dbReference type="EMBL" id="QDT54919.1"/>
    </source>
</evidence>
<dbReference type="EMBL" id="CP036271">
    <property type="protein sequence ID" value="QDT54919.1"/>
    <property type="molecule type" value="Genomic_DNA"/>
</dbReference>
<dbReference type="Gene3D" id="2.115.10.20">
    <property type="entry name" value="Glycosyl hydrolase domain, family 43"/>
    <property type="match status" value="1"/>
</dbReference>
<sequence length="348" mass="38472">MSKADGVSRGRFIRCCVPVVMVVSVLAGSSSRGDAPATFRNPILSAGADPWVIRHTDGFYYLCGSTREGIFLLRSKTLSGLASGERKVIRPPHASGPSSRQVWAPELHRLDDGWYVYFAASDGDNKNHRMFVLENRSADPFEGSFIEKGRIAVPNDDAWAIDGTVLEHDGTRYFVWSSARGEELDPQVLSIASMSNPWTVESPAVEISRPTYRWERRGDPDVNEGPQVLTRDKRTFIVYSASGSWTDDYCLGLLSLKRNGDPLDPAAWTKFSEPVFQSANGVYGPGHASFTTSPDGREDWIVYHAAREKGSGWDRNVRIQKFGWTTGGTPRFGLPVSVDQPIRKPGGE</sequence>
<dbReference type="PIRSF" id="PIRSF025414">
    <property type="entry name" value="Alpha-L-arabinofuranosidase"/>
    <property type="match status" value="1"/>
</dbReference>
<evidence type="ECO:0000256" key="1">
    <source>
        <dbReference type="ARBA" id="ARBA00009865"/>
    </source>
</evidence>
<keyword evidence="2" id="KW-0732">Signal</keyword>
<feature type="active site" description="Proton donor" evidence="5">
    <location>
        <position position="224"/>
    </location>
</feature>
<feature type="site" description="Important for catalytic activity, responsible for pKa modulation of the active site Glu and correct orientation of both the proton donor and substrate" evidence="6">
    <location>
        <position position="162"/>
    </location>
</feature>
<organism evidence="8 9">
    <name type="scientific">Caulifigura coniformis</name>
    <dbReference type="NCBI Taxonomy" id="2527983"/>
    <lineage>
        <taxon>Bacteria</taxon>
        <taxon>Pseudomonadati</taxon>
        <taxon>Planctomycetota</taxon>
        <taxon>Planctomycetia</taxon>
        <taxon>Planctomycetales</taxon>
        <taxon>Planctomycetaceae</taxon>
        <taxon>Caulifigura</taxon>
    </lineage>
</organism>
<dbReference type="PANTHER" id="PTHR43817:SF1">
    <property type="entry name" value="HYDROLASE, FAMILY 43, PUTATIVE (AFU_ORTHOLOGUE AFUA_3G01660)-RELATED"/>
    <property type="match status" value="1"/>
</dbReference>
<dbReference type="InterPro" id="IPR006710">
    <property type="entry name" value="Glyco_hydro_43"/>
</dbReference>
<dbReference type="EC" id="3.2.1.55" evidence="8"/>
<proteinExistence type="inferred from homology"/>
<dbReference type="AlphaFoldDB" id="A0A517SFM0"/>
<dbReference type="InParanoid" id="A0A517SFM0"/>
<feature type="active site" description="Proton acceptor" evidence="5">
    <location>
        <position position="49"/>
    </location>
</feature>
<evidence type="ECO:0000256" key="6">
    <source>
        <dbReference type="PIRSR" id="PIRSR606710-2"/>
    </source>
</evidence>
<name>A0A517SFM0_9PLAN</name>